<dbReference type="EMBL" id="WKJO01000001">
    <property type="protein sequence ID" value="MRX21988.1"/>
    <property type="molecule type" value="Genomic_DNA"/>
</dbReference>
<evidence type="ECO:0000313" key="1">
    <source>
        <dbReference type="EMBL" id="MRX21988.1"/>
    </source>
</evidence>
<keyword evidence="2" id="KW-1185">Reference proteome</keyword>
<dbReference type="Proteomes" id="UP000439022">
    <property type="component" value="Unassembled WGS sequence"/>
</dbReference>
<evidence type="ECO:0000313" key="2">
    <source>
        <dbReference type="Proteomes" id="UP000439022"/>
    </source>
</evidence>
<comment type="caution">
    <text evidence="1">The sequence shown here is derived from an EMBL/GenBank/DDBJ whole genome shotgun (WGS) entry which is preliminary data.</text>
</comment>
<accession>A0A6A8GFR3</accession>
<protein>
    <submittedName>
        <fullName evidence="1">Uncharacterized protein</fullName>
    </submittedName>
</protein>
<reference evidence="1 2" key="1">
    <citation type="submission" date="2019-11" db="EMBL/GenBank/DDBJ databases">
        <title>Whole genome sequence of Haloferax sp. MBLA0076.</title>
        <authorList>
            <person name="Seo M.-J."/>
            <person name="Cho E.-S."/>
        </authorList>
    </citation>
    <scope>NUCLEOTIDE SEQUENCE [LARGE SCALE GENOMIC DNA]</scope>
    <source>
        <strain evidence="1 2">MBLA0076</strain>
    </source>
</reference>
<sequence length="211" mass="24201">MIGIEIWRYDTDCWKCSTQIQVVYPRGLGGFGGGTWELAGEKLVDKEYCNVEKTFSRTQGLEVFGNVCTNCTAYQGNHFIHEHVFDTVAAFQSWDRAREEYEVVDVVEVSYPCVDCGEELTYKREQQVCDACLHQREIEASLGDSVDLEYCEVCEGILHPEHRANHHTSYNPEETMLVCDTCHAKIHHKQGFRDDLLPQMTRIEAEQQGLI</sequence>
<proteinExistence type="predicted"/>
<gene>
    <name evidence="1" type="ORF">GJR96_08465</name>
</gene>
<dbReference type="AlphaFoldDB" id="A0A6A8GFR3"/>
<dbReference type="RefSeq" id="WP_151162543.1">
    <property type="nucleotide sequence ID" value="NZ_WKJO01000001.1"/>
</dbReference>
<name>A0A6A8GFR3_9EURY</name>
<organism evidence="1 2">
    <name type="scientific">Haloferax litoreum</name>
    <dbReference type="NCBI Taxonomy" id="2666140"/>
    <lineage>
        <taxon>Archaea</taxon>
        <taxon>Methanobacteriati</taxon>
        <taxon>Methanobacteriota</taxon>
        <taxon>Stenosarchaea group</taxon>
        <taxon>Halobacteria</taxon>
        <taxon>Halobacteriales</taxon>
        <taxon>Haloferacaceae</taxon>
        <taxon>Haloferax</taxon>
    </lineage>
</organism>